<protein>
    <recommendedName>
        <fullName evidence="4">Lipoprotein</fullName>
    </recommendedName>
</protein>
<organism evidence="2 3">
    <name type="scientific">Sporosarcina limicola</name>
    <dbReference type="NCBI Taxonomy" id="34101"/>
    <lineage>
        <taxon>Bacteria</taxon>
        <taxon>Bacillati</taxon>
        <taxon>Bacillota</taxon>
        <taxon>Bacilli</taxon>
        <taxon>Bacillales</taxon>
        <taxon>Caryophanaceae</taxon>
        <taxon>Sporosarcina</taxon>
    </lineage>
</organism>
<name>A0A927MIY9_9BACL</name>
<evidence type="ECO:0000313" key="2">
    <source>
        <dbReference type="EMBL" id="MBE1553842.1"/>
    </source>
</evidence>
<dbReference type="EMBL" id="JADBEL010000003">
    <property type="protein sequence ID" value="MBE1553842.1"/>
    <property type="molecule type" value="Genomic_DNA"/>
</dbReference>
<accession>A0A927MIY9</accession>
<comment type="caution">
    <text evidence="2">The sequence shown here is derived from an EMBL/GenBank/DDBJ whole genome shotgun (WGS) entry which is preliminary data.</text>
</comment>
<dbReference type="Proteomes" id="UP000658225">
    <property type="component" value="Unassembled WGS sequence"/>
</dbReference>
<dbReference type="PROSITE" id="PS51257">
    <property type="entry name" value="PROKAR_LIPOPROTEIN"/>
    <property type="match status" value="1"/>
</dbReference>
<reference evidence="2" key="1">
    <citation type="submission" date="2020-10" db="EMBL/GenBank/DDBJ databases">
        <title>Genomic Encyclopedia of Type Strains, Phase IV (KMG-IV): sequencing the most valuable type-strain genomes for metagenomic binning, comparative biology and taxonomic classification.</title>
        <authorList>
            <person name="Goeker M."/>
        </authorList>
    </citation>
    <scope>NUCLEOTIDE SEQUENCE</scope>
    <source>
        <strain evidence="2">DSM 13886</strain>
    </source>
</reference>
<dbReference type="AlphaFoldDB" id="A0A927MIY9"/>
<feature type="chain" id="PRO_5039037330" description="Lipoprotein" evidence="1">
    <location>
        <begin position="22"/>
        <end position="205"/>
    </location>
</feature>
<keyword evidence="1" id="KW-0732">Signal</keyword>
<evidence type="ECO:0000256" key="1">
    <source>
        <dbReference type="SAM" id="SignalP"/>
    </source>
</evidence>
<feature type="signal peptide" evidence="1">
    <location>
        <begin position="1"/>
        <end position="21"/>
    </location>
</feature>
<keyword evidence="3" id="KW-1185">Reference proteome</keyword>
<evidence type="ECO:0008006" key="4">
    <source>
        <dbReference type="Google" id="ProtNLM"/>
    </source>
</evidence>
<sequence>MKKLFSIVALSVCMLSACVTNDSQSNTISTVELSERENAFLTITSDKSFVFDFDIDDEYKVLSVWVEKYEFGKLVDDKISSIITPVEKSGSIIFATAKADHSRNQQTFNIGISSNDSTRSISSFDDNAAGVDKMSSVWSDFQEKNMPIEGEVVLASICYSSNESGMSSLRNDFYKDVDGHMSELEEYDVVYLLKAEFIGENGGDS</sequence>
<gene>
    <name evidence="2" type="ORF">H4683_000916</name>
</gene>
<dbReference type="RefSeq" id="WP_192597646.1">
    <property type="nucleotide sequence ID" value="NZ_JADBEL010000003.1"/>
</dbReference>
<proteinExistence type="predicted"/>
<evidence type="ECO:0000313" key="3">
    <source>
        <dbReference type="Proteomes" id="UP000658225"/>
    </source>
</evidence>